<reference evidence="3" key="1">
    <citation type="submission" date="2023-03" db="EMBL/GenBank/DDBJ databases">
        <title>Massive genome expansion in bonnet fungi (Mycena s.s.) driven by repeated elements and novel gene families across ecological guilds.</title>
        <authorList>
            <consortium name="Lawrence Berkeley National Laboratory"/>
            <person name="Harder C.B."/>
            <person name="Miyauchi S."/>
            <person name="Viragh M."/>
            <person name="Kuo A."/>
            <person name="Thoen E."/>
            <person name="Andreopoulos B."/>
            <person name="Lu D."/>
            <person name="Skrede I."/>
            <person name="Drula E."/>
            <person name="Henrissat B."/>
            <person name="Morin E."/>
            <person name="Kohler A."/>
            <person name="Barry K."/>
            <person name="LaButti K."/>
            <person name="Morin E."/>
            <person name="Salamov A."/>
            <person name="Lipzen A."/>
            <person name="Mereny Z."/>
            <person name="Hegedus B."/>
            <person name="Baldrian P."/>
            <person name="Stursova M."/>
            <person name="Weitz H."/>
            <person name="Taylor A."/>
            <person name="Grigoriev I.V."/>
            <person name="Nagy L.G."/>
            <person name="Martin F."/>
            <person name="Kauserud H."/>
        </authorList>
    </citation>
    <scope>NUCLEOTIDE SEQUENCE</scope>
    <source>
        <strain evidence="3">CBHHK002</strain>
    </source>
</reference>
<feature type="region of interest" description="Disordered" evidence="2">
    <location>
        <begin position="222"/>
        <end position="411"/>
    </location>
</feature>
<dbReference type="Proteomes" id="UP001218218">
    <property type="component" value="Unassembled WGS sequence"/>
</dbReference>
<proteinExistence type="predicted"/>
<feature type="region of interest" description="Disordered" evidence="2">
    <location>
        <begin position="155"/>
        <end position="192"/>
    </location>
</feature>
<dbReference type="AlphaFoldDB" id="A0AAD6ZBP5"/>
<evidence type="ECO:0000256" key="2">
    <source>
        <dbReference type="SAM" id="MobiDB-lite"/>
    </source>
</evidence>
<evidence type="ECO:0000313" key="3">
    <source>
        <dbReference type="EMBL" id="KAJ7315351.1"/>
    </source>
</evidence>
<feature type="compositionally biased region" description="Polar residues" evidence="2">
    <location>
        <begin position="155"/>
        <end position="185"/>
    </location>
</feature>
<feature type="coiled-coil region" evidence="1">
    <location>
        <begin position="851"/>
        <end position="878"/>
    </location>
</feature>
<feature type="region of interest" description="Disordered" evidence="2">
    <location>
        <begin position="557"/>
        <end position="586"/>
    </location>
</feature>
<comment type="caution">
    <text evidence="3">The sequence shown here is derived from an EMBL/GenBank/DDBJ whole genome shotgun (WGS) entry which is preliminary data.</text>
</comment>
<gene>
    <name evidence="3" type="ORF">DFH08DRAFT_942899</name>
</gene>
<evidence type="ECO:0000313" key="4">
    <source>
        <dbReference type="Proteomes" id="UP001218218"/>
    </source>
</evidence>
<feature type="compositionally biased region" description="Low complexity" evidence="2">
    <location>
        <begin position="275"/>
        <end position="287"/>
    </location>
</feature>
<feature type="region of interest" description="Disordered" evidence="2">
    <location>
        <begin position="695"/>
        <end position="742"/>
    </location>
</feature>
<name>A0AAD6ZBP5_9AGAR</name>
<dbReference type="EMBL" id="JARIHO010000062">
    <property type="protein sequence ID" value="KAJ7315351.1"/>
    <property type="molecule type" value="Genomic_DNA"/>
</dbReference>
<feature type="compositionally biased region" description="Polar residues" evidence="2">
    <location>
        <begin position="243"/>
        <end position="255"/>
    </location>
</feature>
<feature type="region of interest" description="Disordered" evidence="2">
    <location>
        <begin position="646"/>
        <end position="679"/>
    </location>
</feature>
<feature type="compositionally biased region" description="Polar residues" evidence="2">
    <location>
        <begin position="733"/>
        <end position="742"/>
    </location>
</feature>
<keyword evidence="1" id="KW-0175">Coiled coil</keyword>
<feature type="compositionally biased region" description="Low complexity" evidence="2">
    <location>
        <begin position="573"/>
        <end position="584"/>
    </location>
</feature>
<feature type="compositionally biased region" description="Polar residues" evidence="2">
    <location>
        <begin position="375"/>
        <end position="385"/>
    </location>
</feature>
<protein>
    <submittedName>
        <fullName evidence="3">Uncharacterized protein</fullName>
    </submittedName>
</protein>
<feature type="compositionally biased region" description="Polar residues" evidence="2">
    <location>
        <begin position="655"/>
        <end position="677"/>
    </location>
</feature>
<feature type="compositionally biased region" description="Low complexity" evidence="2">
    <location>
        <begin position="462"/>
        <end position="473"/>
    </location>
</feature>
<evidence type="ECO:0000256" key="1">
    <source>
        <dbReference type="SAM" id="Coils"/>
    </source>
</evidence>
<feature type="compositionally biased region" description="Polar residues" evidence="2">
    <location>
        <begin position="480"/>
        <end position="490"/>
    </location>
</feature>
<sequence>MSSPVDRFRIPGGSLDLDLDDEREGVPAQVNLVPSLGPPPIRSIAHLTPEGLSNVLSRISHPLASRTAEYIRALNLSGNAFRNLDLSALNVLSNHDSAMAEQLLRIQAVLPCSLALETPMQEQDRAFLTTNKSLSPIGHSPKNVDPSISSSFAESLSMHPTTASPSTSVNIAGSTSLPLSSNTELPSHDTNQDFEDHASLERRSAAGHSSNELAGDLTSLMQPESQQDDTRTAPSSDGHDPRQSSLASQDTSVIDPSTHGGDTTIAPSGADAILSSPSNPQPSASQNETAALPSLLPQLATTDIPVTGAGIEGSVEPQSPAGNQCDPSSDSGTSNTQTDSSRDAPDADNVMVTLTSGRFSSEPSSEPKASMAFHDSSQAGASSDSPALDSGGAVHSGMADQGTSPMVVAGGGFSESDISLLPRESGTISTCDPRIPTSPIRVSASDGISPDSDANTPVCTLNSNSVSGSSVPSQRDIVTPASNGSTSCSVPETPPPPDHGDDPSFLELDLLHFSPFSFGARSVYDGQTPSINLFKGSACPPGTTVGSCEGQWECGIDSGNDESPETMPLAHGTSTPLSTKSPTSLRDRGLTSFPDKNSTHGIGDGSPAIYMDEVSAEHVQNRANQSGGRAEVYSCSRAEKAVDALPIKRKKDSEGSTSACDADSSSRVDLASPTASSARPCVPCVCEAPSIHANRPLGATSVDKDRTRSLSAPHSADDEDIHSMESVDETCGPQASSGRTSRPSLLALAIPISPTSLEEELFQASPLFSPIERDARPPTGETTGDSKFEHLFSESAFFASRVPRTELSVKLKRGARTQRVARGTDTFDLSSSPSKRVLLDASIQTNEDVEVEYLRRRVKALERELRSLRATVRRSEDRVPESKPKSFWKKLASTDRLVPSPEPLRFGLLKDVSRNLSSIGQGSFGASISS</sequence>
<organism evidence="3 4">
    <name type="scientific">Mycena albidolilacea</name>
    <dbReference type="NCBI Taxonomy" id="1033008"/>
    <lineage>
        <taxon>Eukaryota</taxon>
        <taxon>Fungi</taxon>
        <taxon>Dikarya</taxon>
        <taxon>Basidiomycota</taxon>
        <taxon>Agaricomycotina</taxon>
        <taxon>Agaricomycetes</taxon>
        <taxon>Agaricomycetidae</taxon>
        <taxon>Agaricales</taxon>
        <taxon>Marasmiineae</taxon>
        <taxon>Mycenaceae</taxon>
        <taxon>Mycena</taxon>
    </lineage>
</organism>
<feature type="compositionally biased region" description="Polar residues" evidence="2">
    <location>
        <begin position="316"/>
        <end position="339"/>
    </location>
</feature>
<accession>A0AAD6ZBP5</accession>
<feature type="region of interest" description="Disordered" evidence="2">
    <location>
        <begin position="462"/>
        <end position="504"/>
    </location>
</feature>
<keyword evidence="4" id="KW-1185">Reference proteome</keyword>
<feature type="compositionally biased region" description="Polar residues" evidence="2">
    <location>
        <begin position="352"/>
        <end position="364"/>
    </location>
</feature>